<dbReference type="Proteomes" id="UP000319746">
    <property type="component" value="Unassembled WGS sequence"/>
</dbReference>
<reference evidence="11 12" key="1">
    <citation type="submission" date="2019-06" db="EMBL/GenBank/DDBJ databases">
        <title>Sequencing the genomes of 1000 actinobacteria strains.</title>
        <authorList>
            <person name="Klenk H.-P."/>
        </authorList>
    </citation>
    <scope>NUCLEOTIDE SEQUENCE [LARGE SCALE GENOMIC DNA]</scope>
    <source>
        <strain evidence="11 12">DSM 24083</strain>
    </source>
</reference>
<evidence type="ECO:0000256" key="4">
    <source>
        <dbReference type="ARBA" id="ARBA00022475"/>
    </source>
</evidence>
<comment type="caution">
    <text evidence="11">The sequence shown here is derived from an EMBL/GenBank/DDBJ whole genome shotgun (WGS) entry which is preliminary data.</text>
</comment>
<evidence type="ECO:0000256" key="5">
    <source>
        <dbReference type="ARBA" id="ARBA00022519"/>
    </source>
</evidence>
<dbReference type="GO" id="GO:0015920">
    <property type="term" value="P:lipopolysaccharide transport"/>
    <property type="evidence" value="ECO:0007669"/>
    <property type="project" value="TreeGrafter"/>
</dbReference>
<evidence type="ECO:0000256" key="2">
    <source>
        <dbReference type="ARBA" id="ARBA00007783"/>
    </source>
</evidence>
<keyword evidence="6 9" id="KW-0812">Transmembrane</keyword>
<gene>
    <name evidence="11" type="ORF">FB556_2158</name>
</gene>
<dbReference type="Pfam" id="PF01061">
    <property type="entry name" value="ABC2_membrane"/>
    <property type="match status" value="1"/>
</dbReference>
<proteinExistence type="inferred from homology"/>
<evidence type="ECO:0000313" key="12">
    <source>
        <dbReference type="Proteomes" id="UP000319746"/>
    </source>
</evidence>
<keyword evidence="8 9" id="KW-0472">Membrane</keyword>
<dbReference type="PROSITE" id="PS51012">
    <property type="entry name" value="ABC_TM2"/>
    <property type="match status" value="1"/>
</dbReference>
<dbReference type="GO" id="GO:0140359">
    <property type="term" value="F:ABC-type transporter activity"/>
    <property type="evidence" value="ECO:0007669"/>
    <property type="project" value="InterPro"/>
</dbReference>
<dbReference type="InterPro" id="IPR013525">
    <property type="entry name" value="ABC2_TM"/>
</dbReference>
<feature type="transmembrane region" description="Helical" evidence="9">
    <location>
        <begin position="294"/>
        <end position="313"/>
    </location>
</feature>
<dbReference type="PANTHER" id="PTHR30413">
    <property type="entry name" value="INNER MEMBRANE TRANSPORT PERMEASE"/>
    <property type="match status" value="1"/>
</dbReference>
<evidence type="ECO:0000259" key="10">
    <source>
        <dbReference type="PROSITE" id="PS51012"/>
    </source>
</evidence>
<evidence type="ECO:0000256" key="6">
    <source>
        <dbReference type="ARBA" id="ARBA00022692"/>
    </source>
</evidence>
<organism evidence="11 12">
    <name type="scientific">Enteractinococcus coprophilus</name>
    <dbReference type="NCBI Taxonomy" id="1027633"/>
    <lineage>
        <taxon>Bacteria</taxon>
        <taxon>Bacillati</taxon>
        <taxon>Actinomycetota</taxon>
        <taxon>Actinomycetes</taxon>
        <taxon>Micrococcales</taxon>
        <taxon>Micrococcaceae</taxon>
    </lineage>
</organism>
<sequence>MNIVSKSGSPNPKRVRRVLSEDDERFLRDIEKTHLAKDPSVEDLFGETQGLEPIGEKASLPEYFKELWQRRHFIWRESKNKVLNQTSNTFLGPFWLVINPLLLAAFYWVVFGIVLGISRGMDNFVAFIIIGILMFRFSSGIMSQATKAIESSRSMIRAFSYPRAAIPISLVVRETLGQFIVMAVMIVMILAIPPHVSIDATWLLFPVVFLLHILINAGFAFFFSRLGYKMPDFAQAMSFIVRILMYGSGVIFPVERFIENELALTIVKANPIYMLLDSYRSILMENTVPAASTWLGLAAWAIGLAVLGFWYFWKGEEEYARERR</sequence>
<comment type="subcellular location">
    <subcellularLocation>
        <location evidence="1">Cell inner membrane</location>
        <topology evidence="1">Multi-pass membrane protein</topology>
    </subcellularLocation>
    <subcellularLocation>
        <location evidence="9">Cell membrane</location>
        <topology evidence="9">Multi-pass membrane protein</topology>
    </subcellularLocation>
</comment>
<keyword evidence="4 9" id="KW-1003">Cell membrane</keyword>
<evidence type="ECO:0000313" key="11">
    <source>
        <dbReference type="EMBL" id="TQL71667.1"/>
    </source>
</evidence>
<dbReference type="PANTHER" id="PTHR30413:SF8">
    <property type="entry name" value="TRANSPORT PERMEASE PROTEIN"/>
    <property type="match status" value="1"/>
</dbReference>
<evidence type="ECO:0000256" key="7">
    <source>
        <dbReference type="ARBA" id="ARBA00022989"/>
    </source>
</evidence>
<feature type="transmembrane region" description="Helical" evidence="9">
    <location>
        <begin position="164"/>
        <end position="191"/>
    </location>
</feature>
<dbReference type="InterPro" id="IPR047817">
    <property type="entry name" value="ABC2_TM_bact-type"/>
</dbReference>
<keyword evidence="7 9" id="KW-1133">Transmembrane helix</keyword>
<name>A0A543AGI3_9MICC</name>
<evidence type="ECO:0000256" key="3">
    <source>
        <dbReference type="ARBA" id="ARBA00022448"/>
    </source>
</evidence>
<evidence type="ECO:0000256" key="9">
    <source>
        <dbReference type="RuleBase" id="RU361157"/>
    </source>
</evidence>
<evidence type="ECO:0000256" key="1">
    <source>
        <dbReference type="ARBA" id="ARBA00004429"/>
    </source>
</evidence>
<keyword evidence="5" id="KW-0997">Cell inner membrane</keyword>
<keyword evidence="3 9" id="KW-0813">Transport</keyword>
<keyword evidence="12" id="KW-1185">Reference proteome</keyword>
<feature type="transmembrane region" description="Helical" evidence="9">
    <location>
        <begin position="203"/>
        <end position="224"/>
    </location>
</feature>
<feature type="transmembrane region" description="Helical" evidence="9">
    <location>
        <begin position="94"/>
        <end position="118"/>
    </location>
</feature>
<dbReference type="EMBL" id="VFOU01000003">
    <property type="protein sequence ID" value="TQL71667.1"/>
    <property type="molecule type" value="Genomic_DNA"/>
</dbReference>
<feature type="transmembrane region" description="Helical" evidence="9">
    <location>
        <begin position="236"/>
        <end position="254"/>
    </location>
</feature>
<feature type="transmembrane region" description="Helical" evidence="9">
    <location>
        <begin position="124"/>
        <end position="143"/>
    </location>
</feature>
<comment type="similarity">
    <text evidence="2 9">Belongs to the ABC-2 integral membrane protein family.</text>
</comment>
<protein>
    <recommendedName>
        <fullName evidence="9">Transport permease protein</fullName>
    </recommendedName>
</protein>
<accession>A0A543AGI3</accession>
<evidence type="ECO:0000256" key="8">
    <source>
        <dbReference type="ARBA" id="ARBA00023136"/>
    </source>
</evidence>
<dbReference type="GO" id="GO:0005886">
    <property type="term" value="C:plasma membrane"/>
    <property type="evidence" value="ECO:0007669"/>
    <property type="project" value="UniProtKB-SubCell"/>
</dbReference>
<feature type="domain" description="ABC transmembrane type-2" evidence="10">
    <location>
        <begin position="91"/>
        <end position="315"/>
    </location>
</feature>
<dbReference type="AlphaFoldDB" id="A0A543AGI3"/>